<accession>A0AAV5QUD1</accession>
<dbReference type="RefSeq" id="XP_064855448.1">
    <property type="nucleotide sequence ID" value="XM_064999376.1"/>
</dbReference>
<comment type="caution">
    <text evidence="1">The sequence shown here is derived from an EMBL/GenBank/DDBJ whole genome shotgun (WGS) entry which is preliminary data.</text>
</comment>
<name>A0AAV5QUD1_9ASCO</name>
<gene>
    <name evidence="1" type="ORF">DASC09_057920</name>
</gene>
<organism evidence="1 2">
    <name type="scientific">Saccharomycopsis crataegensis</name>
    <dbReference type="NCBI Taxonomy" id="43959"/>
    <lineage>
        <taxon>Eukaryota</taxon>
        <taxon>Fungi</taxon>
        <taxon>Dikarya</taxon>
        <taxon>Ascomycota</taxon>
        <taxon>Saccharomycotina</taxon>
        <taxon>Saccharomycetes</taxon>
        <taxon>Saccharomycopsidaceae</taxon>
        <taxon>Saccharomycopsis</taxon>
    </lineage>
</organism>
<reference evidence="1 2" key="1">
    <citation type="journal article" date="2023" name="Elife">
        <title>Identification of key yeast species and microbe-microbe interactions impacting larval growth of Drosophila in the wild.</title>
        <authorList>
            <person name="Mure A."/>
            <person name="Sugiura Y."/>
            <person name="Maeda R."/>
            <person name="Honda K."/>
            <person name="Sakurai N."/>
            <person name="Takahashi Y."/>
            <person name="Watada M."/>
            <person name="Katoh T."/>
            <person name="Gotoh A."/>
            <person name="Gotoh Y."/>
            <person name="Taniguchi I."/>
            <person name="Nakamura K."/>
            <person name="Hayashi T."/>
            <person name="Katayama T."/>
            <person name="Uemura T."/>
            <person name="Hattori Y."/>
        </authorList>
    </citation>
    <scope>NUCLEOTIDE SEQUENCE [LARGE SCALE GENOMIC DNA]</scope>
    <source>
        <strain evidence="1 2">SC-9</strain>
    </source>
</reference>
<dbReference type="GeneID" id="90076441"/>
<dbReference type="Proteomes" id="UP001360560">
    <property type="component" value="Unassembled WGS sequence"/>
</dbReference>
<evidence type="ECO:0000313" key="2">
    <source>
        <dbReference type="Proteomes" id="UP001360560"/>
    </source>
</evidence>
<protein>
    <submittedName>
        <fullName evidence="1">Uncharacterized protein</fullName>
    </submittedName>
</protein>
<proteinExistence type="predicted"/>
<evidence type="ECO:0000313" key="1">
    <source>
        <dbReference type="EMBL" id="GMM38453.1"/>
    </source>
</evidence>
<dbReference type="EMBL" id="BTFZ01000020">
    <property type="protein sequence ID" value="GMM38453.1"/>
    <property type="molecule type" value="Genomic_DNA"/>
</dbReference>
<dbReference type="AlphaFoldDB" id="A0AAV5QUD1"/>
<sequence>MELMGHEDSEFDEQIILQKIRTYVSRIKLDDEKPLELTFSTREFSDQWSYFQYPSTLHTNILGEILKFQKKWLTYKIENKHWSSAFLMRPDEPLISKIKKFYHDELP</sequence>
<keyword evidence="2" id="KW-1185">Reference proteome</keyword>